<evidence type="ECO:0000313" key="2">
    <source>
        <dbReference type="EMBL" id="KAF5740886.1"/>
    </source>
</evidence>
<dbReference type="PANTHER" id="PTHR45642:SF95">
    <property type="entry name" value="GDSL-LIKE LIPASE_ACYLHYDROLASE FAMILY PROTEIN, EXPRESSED"/>
    <property type="match status" value="1"/>
</dbReference>
<feature type="transmembrane region" description="Helical" evidence="1">
    <location>
        <begin position="6"/>
        <end position="25"/>
    </location>
</feature>
<reference evidence="2 3" key="1">
    <citation type="journal article" date="2020" name="Nat. Commun.">
        <title>Genome of Tripterygium wilfordii and identification of cytochrome P450 involved in triptolide biosynthesis.</title>
        <authorList>
            <person name="Tu L."/>
            <person name="Su P."/>
            <person name="Zhang Z."/>
            <person name="Gao L."/>
            <person name="Wang J."/>
            <person name="Hu T."/>
            <person name="Zhou J."/>
            <person name="Zhang Y."/>
            <person name="Zhao Y."/>
            <person name="Liu Y."/>
            <person name="Song Y."/>
            <person name="Tong Y."/>
            <person name="Lu Y."/>
            <person name="Yang J."/>
            <person name="Xu C."/>
            <person name="Jia M."/>
            <person name="Peters R.J."/>
            <person name="Huang L."/>
            <person name="Gao W."/>
        </authorList>
    </citation>
    <scope>NUCLEOTIDE SEQUENCE [LARGE SCALE GENOMIC DNA]</scope>
    <source>
        <strain evidence="3">cv. XIE 37</strain>
        <tissue evidence="2">Leaf</tissue>
    </source>
</reference>
<dbReference type="InParanoid" id="A0A7J7D490"/>
<gene>
    <name evidence="2" type="ORF">HS088_TW11G00966</name>
</gene>
<accession>A0A7J7D490</accession>
<evidence type="ECO:0000313" key="3">
    <source>
        <dbReference type="Proteomes" id="UP000593562"/>
    </source>
</evidence>
<dbReference type="AlphaFoldDB" id="A0A7J7D490"/>
<dbReference type="Proteomes" id="UP000593562">
    <property type="component" value="Unassembled WGS sequence"/>
</dbReference>
<dbReference type="PANTHER" id="PTHR45642">
    <property type="entry name" value="GDSL ESTERASE/LIPASE EXL3"/>
    <property type="match status" value="1"/>
</dbReference>
<organism evidence="2 3">
    <name type="scientific">Tripterygium wilfordii</name>
    <name type="common">Thunder God vine</name>
    <dbReference type="NCBI Taxonomy" id="458696"/>
    <lineage>
        <taxon>Eukaryota</taxon>
        <taxon>Viridiplantae</taxon>
        <taxon>Streptophyta</taxon>
        <taxon>Embryophyta</taxon>
        <taxon>Tracheophyta</taxon>
        <taxon>Spermatophyta</taxon>
        <taxon>Magnoliopsida</taxon>
        <taxon>eudicotyledons</taxon>
        <taxon>Gunneridae</taxon>
        <taxon>Pentapetalae</taxon>
        <taxon>rosids</taxon>
        <taxon>fabids</taxon>
        <taxon>Celastrales</taxon>
        <taxon>Celastraceae</taxon>
        <taxon>Tripterygium</taxon>
    </lineage>
</organism>
<keyword evidence="1" id="KW-1133">Transmembrane helix</keyword>
<evidence type="ECO:0000256" key="1">
    <source>
        <dbReference type="SAM" id="Phobius"/>
    </source>
</evidence>
<dbReference type="EMBL" id="JAAARO010000011">
    <property type="protein sequence ID" value="KAF5740886.1"/>
    <property type="molecule type" value="Genomic_DNA"/>
</dbReference>
<comment type="caution">
    <text evidence="2">The sequence shown here is derived from an EMBL/GenBank/DDBJ whole genome shotgun (WGS) entry which is preliminary data.</text>
</comment>
<dbReference type="Gene3D" id="3.40.50.1110">
    <property type="entry name" value="SGNH hydrolase"/>
    <property type="match status" value="1"/>
</dbReference>
<dbReference type="InterPro" id="IPR036514">
    <property type="entry name" value="SGNH_hydro_sf"/>
</dbReference>
<keyword evidence="3" id="KW-1185">Reference proteome</keyword>
<dbReference type="GO" id="GO:0005576">
    <property type="term" value="C:extracellular region"/>
    <property type="evidence" value="ECO:0007669"/>
    <property type="project" value="TreeGrafter"/>
</dbReference>
<sequence>MVDPLYWIGVARYLVSILNSFAYLVRFRCAYSSASKSMEGSLGFCSYQLFIVLRYKCRCNFPLYGKDFPGGVATGRWSNGKVPTDFIAEVLGVKDTVPASGDPGLKDQDLLTGVGFASGGSGLDPHTAASIPSIEAQLDTFKQYVVRLKGVVGEDRANQIISNSLALVSSGNNDIMFALPSQSSQLFNLFTYTDQMAVWASQFTKVHTFSLVFEKSRMDEVVRDDQC</sequence>
<protein>
    <submittedName>
        <fullName evidence="2">GDSL esterase/lipase</fullName>
    </submittedName>
</protein>
<keyword evidence="1" id="KW-0472">Membrane</keyword>
<keyword evidence="1" id="KW-0812">Transmembrane</keyword>
<dbReference type="InterPro" id="IPR050592">
    <property type="entry name" value="GDSL_lipolytic_enzyme"/>
</dbReference>
<proteinExistence type="predicted"/>
<name>A0A7J7D490_TRIWF</name>